<dbReference type="Gene3D" id="1.10.10.10">
    <property type="entry name" value="Winged helix-like DNA-binding domain superfamily/Winged helix DNA-binding domain"/>
    <property type="match status" value="1"/>
</dbReference>
<dbReference type="InterPro" id="IPR036388">
    <property type="entry name" value="WH-like_DNA-bd_sf"/>
</dbReference>
<dbReference type="PRINTS" id="PR00037">
    <property type="entry name" value="HTHLACR"/>
</dbReference>
<dbReference type="Proteomes" id="UP000677913">
    <property type="component" value="Unassembled WGS sequence"/>
</dbReference>
<evidence type="ECO:0000256" key="1">
    <source>
        <dbReference type="ARBA" id="ARBA00023015"/>
    </source>
</evidence>
<dbReference type="SUPFAM" id="SSF100950">
    <property type="entry name" value="NagB/RpiA/CoA transferase-like"/>
    <property type="match status" value="1"/>
</dbReference>
<evidence type="ECO:0000259" key="4">
    <source>
        <dbReference type="PROSITE" id="PS51000"/>
    </source>
</evidence>
<reference evidence="5" key="1">
    <citation type="submission" date="2021-04" db="EMBL/GenBank/DDBJ databases">
        <title>Genome based classification of Actinospica acidithermotolerans sp. nov., an actinobacterium isolated from an Indonesian hot spring.</title>
        <authorList>
            <person name="Kusuma A.B."/>
            <person name="Putra K.E."/>
            <person name="Nafisah S."/>
            <person name="Loh J."/>
            <person name="Nouioui I."/>
            <person name="Goodfellow M."/>
        </authorList>
    </citation>
    <scope>NUCLEOTIDE SEQUENCE</scope>
    <source>
        <strain evidence="5">DSM 45618</strain>
    </source>
</reference>
<dbReference type="GO" id="GO:0003700">
    <property type="term" value="F:DNA-binding transcription factor activity"/>
    <property type="evidence" value="ECO:0007669"/>
    <property type="project" value="InterPro"/>
</dbReference>
<feature type="domain" description="HTH deoR-type" evidence="4">
    <location>
        <begin position="14"/>
        <end position="69"/>
    </location>
</feature>
<evidence type="ECO:0000313" key="5">
    <source>
        <dbReference type="EMBL" id="MBS2963210.1"/>
    </source>
</evidence>
<dbReference type="SUPFAM" id="SSF46785">
    <property type="entry name" value="Winged helix' DNA-binding domain"/>
    <property type="match status" value="1"/>
</dbReference>
<dbReference type="SMART" id="SM00420">
    <property type="entry name" value="HTH_DEOR"/>
    <property type="match status" value="1"/>
</dbReference>
<keyword evidence="3" id="KW-0804">Transcription</keyword>
<organism evidence="5 6">
    <name type="scientific">Actinocrinis puniceicyclus</name>
    <dbReference type="NCBI Taxonomy" id="977794"/>
    <lineage>
        <taxon>Bacteria</taxon>
        <taxon>Bacillati</taxon>
        <taxon>Actinomycetota</taxon>
        <taxon>Actinomycetes</taxon>
        <taxon>Catenulisporales</taxon>
        <taxon>Actinospicaceae</taxon>
        <taxon>Actinocrinis</taxon>
    </lineage>
</organism>
<evidence type="ECO:0000256" key="2">
    <source>
        <dbReference type="ARBA" id="ARBA00023125"/>
    </source>
</evidence>
<dbReference type="InterPro" id="IPR036390">
    <property type="entry name" value="WH_DNA-bd_sf"/>
</dbReference>
<dbReference type="PANTHER" id="PTHR30363">
    <property type="entry name" value="HTH-TYPE TRANSCRIPTIONAL REGULATOR SRLR-RELATED"/>
    <property type="match status" value="1"/>
</dbReference>
<accession>A0A8J7WPK7</accession>
<dbReference type="PANTHER" id="PTHR30363:SF44">
    <property type="entry name" value="AGA OPERON TRANSCRIPTIONAL REPRESSOR-RELATED"/>
    <property type="match status" value="1"/>
</dbReference>
<dbReference type="InterPro" id="IPR014036">
    <property type="entry name" value="DeoR-like_C"/>
</dbReference>
<dbReference type="InterPro" id="IPR001034">
    <property type="entry name" value="DeoR_HTH"/>
</dbReference>
<evidence type="ECO:0000313" key="6">
    <source>
        <dbReference type="Proteomes" id="UP000677913"/>
    </source>
</evidence>
<dbReference type="AlphaFoldDB" id="A0A8J7WPK7"/>
<dbReference type="GO" id="GO:0003677">
    <property type="term" value="F:DNA binding"/>
    <property type="evidence" value="ECO:0007669"/>
    <property type="project" value="UniProtKB-KW"/>
</dbReference>
<dbReference type="Pfam" id="PF00455">
    <property type="entry name" value="DeoRC"/>
    <property type="match status" value="1"/>
</dbReference>
<keyword evidence="1" id="KW-0805">Transcription regulation</keyword>
<gene>
    <name evidence="5" type="ORF">KGA66_09145</name>
</gene>
<dbReference type="PROSITE" id="PS00894">
    <property type="entry name" value="HTH_DEOR_1"/>
    <property type="match status" value="1"/>
</dbReference>
<dbReference type="EMBL" id="JAGSXH010000022">
    <property type="protein sequence ID" value="MBS2963210.1"/>
    <property type="molecule type" value="Genomic_DNA"/>
</dbReference>
<dbReference type="PROSITE" id="PS51000">
    <property type="entry name" value="HTH_DEOR_2"/>
    <property type="match status" value="1"/>
</dbReference>
<dbReference type="Pfam" id="PF08220">
    <property type="entry name" value="HTH_DeoR"/>
    <property type="match status" value="1"/>
</dbReference>
<sequence length="271" mass="28051">MAQAETDEGRGLLAEQRRAAIAAEVRARGGVRVTDLVLRFGVSDMTVRRDLDALARDGLLEKVHGGAVALGESSAHEPGFEAKRTLETAAKEAIAEAAAALVPRGGAVALSAGTTTYALARRLTDVSELTVVTNSMRIAELFAQRLRPPGARHGATVVLTGGMRTPSDALVGPVADQAIRSLNFDLAFVGCHGISIAAGLSTPNLAEAETNRALIAAARRVVAVADHSKWGLAGLATFAPLTAVDTWVTDGGLAETACAEAAEHVRHLLIA</sequence>
<protein>
    <submittedName>
        <fullName evidence="5">DeoR/GlpR transcriptional regulator</fullName>
    </submittedName>
</protein>
<dbReference type="InterPro" id="IPR037171">
    <property type="entry name" value="NagB/RpiA_transferase-like"/>
</dbReference>
<dbReference type="RefSeq" id="WP_211466684.1">
    <property type="nucleotide sequence ID" value="NZ_JAGSXH010000022.1"/>
</dbReference>
<keyword evidence="6" id="KW-1185">Reference proteome</keyword>
<dbReference type="InterPro" id="IPR018356">
    <property type="entry name" value="Tscrpt_reg_HTH_DeoR_CS"/>
</dbReference>
<proteinExistence type="predicted"/>
<dbReference type="InterPro" id="IPR050313">
    <property type="entry name" value="Carb_Metab_HTH_regulators"/>
</dbReference>
<keyword evidence="2" id="KW-0238">DNA-binding</keyword>
<evidence type="ECO:0000256" key="3">
    <source>
        <dbReference type="ARBA" id="ARBA00023163"/>
    </source>
</evidence>
<comment type="caution">
    <text evidence="5">The sequence shown here is derived from an EMBL/GenBank/DDBJ whole genome shotgun (WGS) entry which is preliminary data.</text>
</comment>
<dbReference type="SMART" id="SM01134">
    <property type="entry name" value="DeoRC"/>
    <property type="match status" value="1"/>
</dbReference>
<name>A0A8J7WPK7_9ACTN</name>
<dbReference type="Gene3D" id="3.40.50.1360">
    <property type="match status" value="1"/>
</dbReference>